<evidence type="ECO:0000313" key="1">
    <source>
        <dbReference type="EMBL" id="KAI3732120.1"/>
    </source>
</evidence>
<gene>
    <name evidence="1" type="ORF">L1987_63318</name>
</gene>
<reference evidence="2" key="1">
    <citation type="journal article" date="2022" name="Mol. Ecol. Resour.">
        <title>The genomes of chicory, endive, great burdock and yacon provide insights into Asteraceae palaeo-polyploidization history and plant inulin production.</title>
        <authorList>
            <person name="Fan W."/>
            <person name="Wang S."/>
            <person name="Wang H."/>
            <person name="Wang A."/>
            <person name="Jiang F."/>
            <person name="Liu H."/>
            <person name="Zhao H."/>
            <person name="Xu D."/>
            <person name="Zhang Y."/>
        </authorList>
    </citation>
    <scope>NUCLEOTIDE SEQUENCE [LARGE SCALE GENOMIC DNA]</scope>
    <source>
        <strain evidence="2">cv. Yunnan</strain>
    </source>
</reference>
<comment type="caution">
    <text evidence="1">The sequence shown here is derived from an EMBL/GenBank/DDBJ whole genome shotgun (WGS) entry which is preliminary data.</text>
</comment>
<sequence>MQLQELHIRRCEHVEVIVKKEEECDGRSVSEIMLPRLKSLNLEFLPSLRGFCFGKTSFTLPSLNTLVIKACPEIRIFNEGRSIAPELKLVETSVGVFHAEEDINAFIMTKKQEGNVFGELEFTSSDDELEMPFCSIM</sequence>
<reference evidence="1 2" key="2">
    <citation type="journal article" date="2022" name="Mol. Ecol. Resour.">
        <title>The genomes of chicory, endive, great burdock and yacon provide insights into Asteraceae paleo-polyploidization history and plant inulin production.</title>
        <authorList>
            <person name="Fan W."/>
            <person name="Wang S."/>
            <person name="Wang H."/>
            <person name="Wang A."/>
            <person name="Jiang F."/>
            <person name="Liu H."/>
            <person name="Zhao H."/>
            <person name="Xu D."/>
            <person name="Zhang Y."/>
        </authorList>
    </citation>
    <scope>NUCLEOTIDE SEQUENCE [LARGE SCALE GENOMIC DNA]</scope>
    <source>
        <strain evidence="2">cv. Yunnan</strain>
        <tissue evidence="1">Leaves</tissue>
    </source>
</reference>
<evidence type="ECO:0000313" key="2">
    <source>
        <dbReference type="Proteomes" id="UP001056120"/>
    </source>
</evidence>
<protein>
    <submittedName>
        <fullName evidence="1">Uncharacterized protein</fullName>
    </submittedName>
</protein>
<dbReference type="EMBL" id="CM042038">
    <property type="protein sequence ID" value="KAI3732120.1"/>
    <property type="molecule type" value="Genomic_DNA"/>
</dbReference>
<keyword evidence="2" id="KW-1185">Reference proteome</keyword>
<name>A0ACB9CD07_9ASTR</name>
<dbReference type="Proteomes" id="UP001056120">
    <property type="component" value="Linkage Group LG21"/>
</dbReference>
<accession>A0ACB9CD07</accession>
<proteinExistence type="predicted"/>
<organism evidence="1 2">
    <name type="scientific">Smallanthus sonchifolius</name>
    <dbReference type="NCBI Taxonomy" id="185202"/>
    <lineage>
        <taxon>Eukaryota</taxon>
        <taxon>Viridiplantae</taxon>
        <taxon>Streptophyta</taxon>
        <taxon>Embryophyta</taxon>
        <taxon>Tracheophyta</taxon>
        <taxon>Spermatophyta</taxon>
        <taxon>Magnoliopsida</taxon>
        <taxon>eudicotyledons</taxon>
        <taxon>Gunneridae</taxon>
        <taxon>Pentapetalae</taxon>
        <taxon>asterids</taxon>
        <taxon>campanulids</taxon>
        <taxon>Asterales</taxon>
        <taxon>Asteraceae</taxon>
        <taxon>Asteroideae</taxon>
        <taxon>Heliantheae alliance</taxon>
        <taxon>Millerieae</taxon>
        <taxon>Smallanthus</taxon>
    </lineage>
</organism>